<accession>A0A879R1R2</accession>
<organism evidence="2 3">
    <name type="scientific">Synechococcus phage S-SRM01</name>
    <dbReference type="NCBI Taxonomy" id="2781608"/>
    <lineage>
        <taxon>Viruses</taxon>
        <taxon>Duplodnaviria</taxon>
        <taxon>Heunggongvirae</taxon>
        <taxon>Uroviricota</taxon>
        <taxon>Caudoviricetes</taxon>
        <taxon>Pantevenvirales</taxon>
        <taxon>Kyanoviridae</taxon>
        <taxon>Serangoonvirus</taxon>
        <taxon>Serangoonvirus essarone</taxon>
    </lineage>
</organism>
<dbReference type="Proteomes" id="UP000664915">
    <property type="component" value="Segment"/>
</dbReference>
<dbReference type="KEGG" id="vg:77946338"/>
<sequence>MKTFQQFQESAAIARGALRLLKAASRAGRVARTADGGRRVTSAARASRTAIPRVTMSRVERGETWKSVGEKQTKKAQIDPKSKFFDPVKQKEYKRQVAYWGNKDRTVISGASPRDRNITIARSAAKKAGFSGGGNKNRFDFNAPNKDYTTYPTDKYPDGFEHPRHNTQVDTQIETIPSGRKAAALSSGTKRPDYVAKANKTAVRRVPSTDRIARNMKELRRRVVTTGGQERNPVHKVDFLPRRDDYGYKGELDKYSMKVGRNFVQAQKDLAKNLKKAGANPGDVISGNPSPMRKGENPQLGIDKRAKMYQKTFGRRVQGLDPTGRVRGMIGAVGGDVK</sequence>
<evidence type="ECO:0000313" key="2">
    <source>
        <dbReference type="EMBL" id="QPX48133.1"/>
    </source>
</evidence>
<dbReference type="RefSeq" id="YP_010670143.1">
    <property type="nucleotide sequence ID" value="NC_070963.1"/>
</dbReference>
<evidence type="ECO:0000256" key="1">
    <source>
        <dbReference type="SAM" id="MobiDB-lite"/>
    </source>
</evidence>
<dbReference type="EMBL" id="MW015081">
    <property type="protein sequence ID" value="QPX48133.1"/>
    <property type="molecule type" value="Genomic_DNA"/>
</dbReference>
<feature type="region of interest" description="Disordered" evidence="1">
    <location>
        <begin position="277"/>
        <end position="301"/>
    </location>
</feature>
<protein>
    <submittedName>
        <fullName evidence="2">Uncharacterized protein</fullName>
    </submittedName>
</protein>
<keyword evidence="3" id="KW-1185">Reference proteome</keyword>
<reference evidence="2" key="1">
    <citation type="submission" date="2020-09" db="EMBL/GenBank/DDBJ databases">
        <authorList>
            <person name="Zhang D."/>
            <person name="Hatherill J.R."/>
            <person name="Ramirez J.F."/>
            <person name="Edinger B."/>
            <person name="Balarin R."/>
            <person name="Sullivan A."/>
            <person name="Humpal K.M."/>
            <person name="Guseva A."/>
            <person name="Butela K.A."/>
            <person name="Garlena R.A."/>
            <person name="Russell D.A."/>
            <person name="Pope W.H."/>
            <person name="Jacobs-Sera D."/>
            <person name="Hatfull G.F."/>
        </authorList>
    </citation>
    <scope>NUCLEOTIDE SEQUENCE</scope>
</reference>
<name>A0A879R1R2_9CAUD</name>
<evidence type="ECO:0000313" key="3">
    <source>
        <dbReference type="Proteomes" id="UP000664915"/>
    </source>
</evidence>
<dbReference type="GeneID" id="77946338"/>
<proteinExistence type="predicted"/>